<dbReference type="RefSeq" id="WP_114805004.1">
    <property type="nucleotide sequence ID" value="NZ_QQAV01000020.1"/>
</dbReference>
<protein>
    <submittedName>
        <fullName evidence="4">NAD(P)-dependent dehydrogenase (Short-subunit alcohol dehydrogenase family)</fullName>
    </submittedName>
</protein>
<evidence type="ECO:0000256" key="3">
    <source>
        <dbReference type="ARBA" id="ARBA00023002"/>
    </source>
</evidence>
<gene>
    <name evidence="4" type="ORF">DFR41_12028</name>
</gene>
<dbReference type="Proteomes" id="UP000255265">
    <property type="component" value="Unassembled WGS sequence"/>
</dbReference>
<dbReference type="PRINTS" id="PR00080">
    <property type="entry name" value="SDRFAMILY"/>
</dbReference>
<dbReference type="PANTHER" id="PTHR43618:SF8">
    <property type="entry name" value="7ALPHA-HYDROXYSTEROID DEHYDROGENASE"/>
    <property type="match status" value="1"/>
</dbReference>
<dbReference type="InterPro" id="IPR002347">
    <property type="entry name" value="SDR_fam"/>
</dbReference>
<dbReference type="InterPro" id="IPR036291">
    <property type="entry name" value="NAD(P)-bd_dom_sf"/>
</dbReference>
<keyword evidence="5" id="KW-1185">Reference proteome</keyword>
<dbReference type="PRINTS" id="PR00081">
    <property type="entry name" value="GDHRDH"/>
</dbReference>
<evidence type="ECO:0000256" key="1">
    <source>
        <dbReference type="ARBA" id="ARBA00006484"/>
    </source>
</evidence>
<dbReference type="OrthoDB" id="9803333at2"/>
<dbReference type="GO" id="GO:0005829">
    <property type="term" value="C:cytosol"/>
    <property type="evidence" value="ECO:0007669"/>
    <property type="project" value="TreeGrafter"/>
</dbReference>
<evidence type="ECO:0000256" key="2">
    <source>
        <dbReference type="ARBA" id="ARBA00022857"/>
    </source>
</evidence>
<dbReference type="AlphaFoldDB" id="A0A370F2W6"/>
<dbReference type="SUPFAM" id="SSF51735">
    <property type="entry name" value="NAD(P)-binding Rossmann-fold domains"/>
    <property type="match status" value="1"/>
</dbReference>
<sequence>MNGGDLFSLQGRTALITGGSRGIGRMIAEGFLAHGARVYITARKAQACNLAAQELASAGRCVSLPHDVSTVAGCRAVADAYGRHESTLDILVNNAGAAWGEDFDAFPEGGWDKVVDLNLKTPFFLTKALAQPMRAAAQARVGKIINIASTDGIGLNPQENYSYVASKAGLIHLTRRMAMRLAQDNIAVAAIAPGAFPSEMNRNARDHGEALSEHIPARRIGTPDDIAGAAIFLASRAGDYVMGATLVVDGGVTHARPYR</sequence>
<name>A0A370F2W6_9BURK</name>
<reference evidence="4 5" key="1">
    <citation type="submission" date="2018-07" db="EMBL/GenBank/DDBJ databases">
        <title>Genomic Encyclopedia of Type Strains, Phase IV (KMG-IV): sequencing the most valuable type-strain genomes for metagenomic binning, comparative biology and taxonomic classification.</title>
        <authorList>
            <person name="Goeker M."/>
        </authorList>
    </citation>
    <scope>NUCLEOTIDE SEQUENCE [LARGE SCALE GENOMIC DNA]</scope>
    <source>
        <strain evidence="4 5">DSM 21352</strain>
    </source>
</reference>
<keyword evidence="2" id="KW-0521">NADP</keyword>
<dbReference type="InterPro" id="IPR052178">
    <property type="entry name" value="Sec_Metab_Biosynth_SDR"/>
</dbReference>
<comment type="caution">
    <text evidence="4">The sequence shown here is derived from an EMBL/GenBank/DDBJ whole genome shotgun (WGS) entry which is preliminary data.</text>
</comment>
<dbReference type="PANTHER" id="PTHR43618">
    <property type="entry name" value="7-ALPHA-HYDROXYSTEROID DEHYDROGENASE"/>
    <property type="match status" value="1"/>
</dbReference>
<dbReference type="Pfam" id="PF13561">
    <property type="entry name" value="adh_short_C2"/>
    <property type="match status" value="1"/>
</dbReference>
<dbReference type="GO" id="GO:0008709">
    <property type="term" value="F:cholate 7-alpha-dehydrogenase (NAD+) activity"/>
    <property type="evidence" value="ECO:0007669"/>
    <property type="project" value="TreeGrafter"/>
</dbReference>
<dbReference type="FunFam" id="3.40.50.720:FF:000084">
    <property type="entry name" value="Short-chain dehydrogenase reductase"/>
    <property type="match status" value="1"/>
</dbReference>
<evidence type="ECO:0000313" key="5">
    <source>
        <dbReference type="Proteomes" id="UP000255265"/>
    </source>
</evidence>
<keyword evidence="3" id="KW-0560">Oxidoreductase</keyword>
<evidence type="ECO:0000313" key="4">
    <source>
        <dbReference type="EMBL" id="RDI16622.1"/>
    </source>
</evidence>
<comment type="similarity">
    <text evidence="1">Belongs to the short-chain dehydrogenases/reductases (SDR) family.</text>
</comment>
<dbReference type="Gene3D" id="3.40.50.720">
    <property type="entry name" value="NAD(P)-binding Rossmann-like Domain"/>
    <property type="match status" value="1"/>
</dbReference>
<organism evidence="4 5">
    <name type="scientific">Pseudacidovorax intermedius</name>
    <dbReference type="NCBI Taxonomy" id="433924"/>
    <lineage>
        <taxon>Bacteria</taxon>
        <taxon>Pseudomonadati</taxon>
        <taxon>Pseudomonadota</taxon>
        <taxon>Betaproteobacteria</taxon>
        <taxon>Burkholderiales</taxon>
        <taxon>Comamonadaceae</taxon>
        <taxon>Pseudacidovorax</taxon>
    </lineage>
</organism>
<accession>A0A370F2W6</accession>
<proteinExistence type="inferred from homology"/>
<dbReference type="EMBL" id="QQAV01000020">
    <property type="protein sequence ID" value="RDI16622.1"/>
    <property type="molecule type" value="Genomic_DNA"/>
</dbReference>